<protein>
    <submittedName>
        <fullName evidence="4">PucR family transcriptional regulator</fullName>
    </submittedName>
</protein>
<evidence type="ECO:0000259" key="2">
    <source>
        <dbReference type="Pfam" id="PF13556"/>
    </source>
</evidence>
<accession>A0ABP8RZF1</accession>
<evidence type="ECO:0000313" key="5">
    <source>
        <dbReference type="Proteomes" id="UP001501598"/>
    </source>
</evidence>
<dbReference type="PANTHER" id="PTHR33744:SF15">
    <property type="entry name" value="CARBOHYDRATE DIACID REGULATOR"/>
    <property type="match status" value="1"/>
</dbReference>
<organism evidence="4 5">
    <name type="scientific">Pseudonocardia xishanensis</name>
    <dbReference type="NCBI Taxonomy" id="630995"/>
    <lineage>
        <taxon>Bacteria</taxon>
        <taxon>Bacillati</taxon>
        <taxon>Actinomycetota</taxon>
        <taxon>Actinomycetes</taxon>
        <taxon>Pseudonocardiales</taxon>
        <taxon>Pseudonocardiaceae</taxon>
        <taxon>Pseudonocardia</taxon>
    </lineage>
</organism>
<comment type="caution">
    <text evidence="4">The sequence shown here is derived from an EMBL/GenBank/DDBJ whole genome shotgun (WGS) entry which is preliminary data.</text>
</comment>
<keyword evidence="5" id="KW-1185">Reference proteome</keyword>
<dbReference type="InterPro" id="IPR041522">
    <property type="entry name" value="CdaR_GGDEF"/>
</dbReference>
<feature type="domain" description="PucR C-terminal helix-turn-helix" evidence="2">
    <location>
        <begin position="455"/>
        <end position="511"/>
    </location>
</feature>
<evidence type="ECO:0000256" key="1">
    <source>
        <dbReference type="ARBA" id="ARBA00006754"/>
    </source>
</evidence>
<comment type="similarity">
    <text evidence="1">Belongs to the CdaR family.</text>
</comment>
<dbReference type="Pfam" id="PF17853">
    <property type="entry name" value="GGDEF_2"/>
    <property type="match status" value="1"/>
</dbReference>
<sequence length="549" mass="59116">MTLNLRDVLRQPDLDLQLVVGGEAVLETEVVGSAFLPFGEQPRSDRHHGVLLLTSGGPVASDDAADTRLIAAARVAGAAGIVRSVSDSDPLPPAMRAAAEEHRLALLTAGSSASLREIKDAITERNTRADLQLYQRLLTLQSSLIGAVSAPDPTGSLLRRLGAVVHSTVILYHPDGRVISVTGEGPTEVIWRNINKGNHSRQRFSVGQWHVVASMISGPDESLRWIVLAKRGSAPSNDVVSPLIATVEQLLDVIALSRRAAANEEALQRADVLTRLISGNEQERFGWDYLRPFGFVPHGPCFVASIAQPQWCEKRLDPELHGRQLRESAQIVRGLMANASVPNLVAGTEDLIVLLVQASDAGSVEECLGVLEARGFVASAGVGRKVASVDQIVNSYRDARLALARAVARSGGGASVQRFEDFTVADIAISTGNEDQLRRRARDLIAVLEENAPILETLLAYLGNSLSINDTANELHIHPNSVRYRISRAEELIGRSLRELTTIVDIYLAVQVLARMRASSEVAVRSATLNRADLSVAVAIGQPRSRSSV</sequence>
<dbReference type="InterPro" id="IPR051448">
    <property type="entry name" value="CdaR-like_regulators"/>
</dbReference>
<dbReference type="RefSeq" id="WP_345425015.1">
    <property type="nucleotide sequence ID" value="NZ_BAABGT010000093.1"/>
</dbReference>
<feature type="domain" description="CdaR GGDEF-like" evidence="3">
    <location>
        <begin position="288"/>
        <end position="403"/>
    </location>
</feature>
<evidence type="ECO:0000313" key="4">
    <source>
        <dbReference type="EMBL" id="GAA4555563.1"/>
    </source>
</evidence>
<dbReference type="Proteomes" id="UP001501598">
    <property type="component" value="Unassembled WGS sequence"/>
</dbReference>
<dbReference type="Pfam" id="PF13556">
    <property type="entry name" value="HTH_30"/>
    <property type="match status" value="1"/>
</dbReference>
<dbReference type="Gene3D" id="1.10.10.2840">
    <property type="entry name" value="PucR C-terminal helix-turn-helix domain"/>
    <property type="match status" value="1"/>
</dbReference>
<gene>
    <name evidence="4" type="ORF">GCM10023175_56040</name>
</gene>
<dbReference type="PANTHER" id="PTHR33744">
    <property type="entry name" value="CARBOHYDRATE DIACID REGULATOR"/>
    <property type="match status" value="1"/>
</dbReference>
<name>A0ABP8RZF1_9PSEU</name>
<proteinExistence type="inferred from homology"/>
<dbReference type="InterPro" id="IPR042070">
    <property type="entry name" value="PucR_C-HTH_sf"/>
</dbReference>
<dbReference type="EMBL" id="BAABGT010000093">
    <property type="protein sequence ID" value="GAA4555563.1"/>
    <property type="molecule type" value="Genomic_DNA"/>
</dbReference>
<reference evidence="5" key="1">
    <citation type="journal article" date="2019" name="Int. J. Syst. Evol. Microbiol.">
        <title>The Global Catalogue of Microorganisms (GCM) 10K type strain sequencing project: providing services to taxonomists for standard genome sequencing and annotation.</title>
        <authorList>
            <consortium name="The Broad Institute Genomics Platform"/>
            <consortium name="The Broad Institute Genome Sequencing Center for Infectious Disease"/>
            <person name="Wu L."/>
            <person name="Ma J."/>
        </authorList>
    </citation>
    <scope>NUCLEOTIDE SEQUENCE [LARGE SCALE GENOMIC DNA]</scope>
    <source>
        <strain evidence="5">JCM 17906</strain>
    </source>
</reference>
<evidence type="ECO:0000259" key="3">
    <source>
        <dbReference type="Pfam" id="PF17853"/>
    </source>
</evidence>
<dbReference type="InterPro" id="IPR025736">
    <property type="entry name" value="PucR_C-HTH_dom"/>
</dbReference>